<dbReference type="EC" id="3.1.3.25" evidence="2"/>
<dbReference type="GO" id="GO:0006020">
    <property type="term" value="P:inositol metabolic process"/>
    <property type="evidence" value="ECO:0007669"/>
    <property type="project" value="TreeGrafter"/>
</dbReference>
<dbReference type="InterPro" id="IPR020550">
    <property type="entry name" value="Inositol_monophosphatase_CS"/>
</dbReference>
<keyword evidence="3 6" id="KW-0479">Metal-binding</keyword>
<dbReference type="GO" id="GO:0046854">
    <property type="term" value="P:phosphatidylinositol phosphate biosynthetic process"/>
    <property type="evidence" value="ECO:0007669"/>
    <property type="project" value="InterPro"/>
</dbReference>
<evidence type="ECO:0000256" key="4">
    <source>
        <dbReference type="ARBA" id="ARBA00022801"/>
    </source>
</evidence>
<dbReference type="Gene3D" id="3.40.190.80">
    <property type="match status" value="1"/>
</dbReference>
<dbReference type="Gene3D" id="3.30.540.10">
    <property type="entry name" value="Fructose-1,6-Bisphosphatase, subunit A, domain 1"/>
    <property type="match status" value="1"/>
</dbReference>
<gene>
    <name evidence="7" type="ORF">HDA32_001586</name>
</gene>
<dbReference type="AlphaFoldDB" id="A0A852TQ08"/>
<comment type="cofactor">
    <cofactor evidence="6">
        <name>Mg(2+)</name>
        <dbReference type="ChEBI" id="CHEBI:18420"/>
    </cofactor>
</comment>
<evidence type="ECO:0000256" key="6">
    <source>
        <dbReference type="PIRSR" id="PIRSR600760-2"/>
    </source>
</evidence>
<evidence type="ECO:0000256" key="2">
    <source>
        <dbReference type="ARBA" id="ARBA00013106"/>
    </source>
</evidence>
<dbReference type="SUPFAM" id="SSF56655">
    <property type="entry name" value="Carbohydrate phosphatase"/>
    <property type="match status" value="1"/>
</dbReference>
<feature type="binding site" evidence="6">
    <location>
        <position position="215"/>
    </location>
    <ligand>
        <name>Mg(2+)</name>
        <dbReference type="ChEBI" id="CHEBI:18420"/>
        <label>1</label>
        <note>catalytic</note>
    </ligand>
</feature>
<dbReference type="PRINTS" id="PR00377">
    <property type="entry name" value="IMPHPHTASES"/>
</dbReference>
<dbReference type="PROSITE" id="PS00629">
    <property type="entry name" value="IMP_1"/>
    <property type="match status" value="1"/>
</dbReference>
<dbReference type="Pfam" id="PF00459">
    <property type="entry name" value="Inositol_P"/>
    <property type="match status" value="1"/>
</dbReference>
<feature type="binding site" evidence="6">
    <location>
        <position position="92"/>
    </location>
    <ligand>
        <name>Mg(2+)</name>
        <dbReference type="ChEBI" id="CHEBI:18420"/>
        <label>1</label>
        <note>catalytic</note>
    </ligand>
</feature>
<evidence type="ECO:0000256" key="1">
    <source>
        <dbReference type="ARBA" id="ARBA00001033"/>
    </source>
</evidence>
<comment type="catalytic activity">
    <reaction evidence="1">
        <text>a myo-inositol phosphate + H2O = myo-inositol + phosphate</text>
        <dbReference type="Rhea" id="RHEA:24056"/>
        <dbReference type="ChEBI" id="CHEBI:15377"/>
        <dbReference type="ChEBI" id="CHEBI:17268"/>
        <dbReference type="ChEBI" id="CHEBI:43474"/>
        <dbReference type="ChEBI" id="CHEBI:84139"/>
        <dbReference type="EC" id="3.1.3.25"/>
    </reaction>
</comment>
<accession>A0A852TQ08</accession>
<keyword evidence="8" id="KW-1185">Reference proteome</keyword>
<proteinExistence type="predicted"/>
<name>A0A852TQ08_9ACTN</name>
<reference evidence="7 8" key="1">
    <citation type="submission" date="2020-07" db="EMBL/GenBank/DDBJ databases">
        <title>Sequencing the genomes of 1000 actinobacteria strains.</title>
        <authorList>
            <person name="Klenk H.-P."/>
        </authorList>
    </citation>
    <scope>NUCLEOTIDE SEQUENCE [LARGE SCALE GENOMIC DNA]</scope>
    <source>
        <strain evidence="7 8">CXB654</strain>
    </source>
</reference>
<keyword evidence="5 6" id="KW-0460">Magnesium</keyword>
<dbReference type="Proteomes" id="UP000589036">
    <property type="component" value="Unassembled WGS sequence"/>
</dbReference>
<dbReference type="GO" id="GO:0008934">
    <property type="term" value="F:inositol monophosphate 1-phosphatase activity"/>
    <property type="evidence" value="ECO:0007669"/>
    <property type="project" value="TreeGrafter"/>
</dbReference>
<dbReference type="EMBL" id="JACCCC010000001">
    <property type="protein sequence ID" value="NYE46466.1"/>
    <property type="molecule type" value="Genomic_DNA"/>
</dbReference>
<dbReference type="InterPro" id="IPR020583">
    <property type="entry name" value="Inositol_monoP_metal-BS"/>
</dbReference>
<keyword evidence="4 7" id="KW-0378">Hydrolase</keyword>
<protein>
    <recommendedName>
        <fullName evidence="2">inositol-phosphate phosphatase</fullName>
        <ecNumber evidence="2">3.1.3.25</ecNumber>
    </recommendedName>
</protein>
<dbReference type="RefSeq" id="WP_179642565.1">
    <property type="nucleotide sequence ID" value="NZ_BAAAYY010000022.1"/>
</dbReference>
<organism evidence="7 8">
    <name type="scientific">Spinactinospora alkalitolerans</name>
    <dbReference type="NCBI Taxonomy" id="687207"/>
    <lineage>
        <taxon>Bacteria</taxon>
        <taxon>Bacillati</taxon>
        <taxon>Actinomycetota</taxon>
        <taxon>Actinomycetes</taxon>
        <taxon>Streptosporangiales</taxon>
        <taxon>Nocardiopsidaceae</taxon>
        <taxon>Spinactinospora</taxon>
    </lineage>
</organism>
<evidence type="ECO:0000256" key="5">
    <source>
        <dbReference type="ARBA" id="ARBA00022842"/>
    </source>
</evidence>
<dbReference type="PANTHER" id="PTHR20854">
    <property type="entry name" value="INOSITOL MONOPHOSPHATASE"/>
    <property type="match status" value="1"/>
</dbReference>
<feature type="binding site" evidence="6">
    <location>
        <position position="95"/>
    </location>
    <ligand>
        <name>Mg(2+)</name>
        <dbReference type="ChEBI" id="CHEBI:18420"/>
        <label>1</label>
        <note>catalytic</note>
    </ligand>
</feature>
<comment type="caution">
    <text evidence="7">The sequence shown here is derived from an EMBL/GenBank/DDBJ whole genome shotgun (WGS) entry which is preliminary data.</text>
</comment>
<dbReference type="GO" id="GO:0007165">
    <property type="term" value="P:signal transduction"/>
    <property type="evidence" value="ECO:0007669"/>
    <property type="project" value="TreeGrafter"/>
</dbReference>
<dbReference type="PANTHER" id="PTHR20854:SF4">
    <property type="entry name" value="INOSITOL-1-MONOPHOSPHATASE-RELATED"/>
    <property type="match status" value="1"/>
</dbReference>
<dbReference type="InterPro" id="IPR000760">
    <property type="entry name" value="Inositol_monophosphatase-like"/>
</dbReference>
<sequence>MNTDRPGRIAHELADALSWAVLEVGVLLREWRADSRATSGSWEGLQFKAGADAMAHDALSSRLRAIDPGIPVLSEEDPASLASRPDRYWLIDPVDGTASYAHGFPGYVTQAALMADRGPVLSAIYAPEPDVMYAAVRGMGATANGHSLLPCGAAPPGSGTLIDNTPEPRGIARAVHDRFGYTAYLECGSISLKLCRIAEGSAHLFVKDVPVRDWDVAAPELLLAEVGGALRRLDGSAFDYSGGFEHTGLIGAADPATCAAVARWYRESGGDGLR</sequence>
<dbReference type="GO" id="GO:0046872">
    <property type="term" value="F:metal ion binding"/>
    <property type="evidence" value="ECO:0007669"/>
    <property type="project" value="UniProtKB-KW"/>
</dbReference>
<feature type="binding site" evidence="6">
    <location>
        <position position="75"/>
    </location>
    <ligand>
        <name>Mg(2+)</name>
        <dbReference type="ChEBI" id="CHEBI:18420"/>
        <label>1</label>
        <note>catalytic</note>
    </ligand>
</feature>
<dbReference type="PROSITE" id="PS00630">
    <property type="entry name" value="IMP_2"/>
    <property type="match status" value="1"/>
</dbReference>
<evidence type="ECO:0000313" key="8">
    <source>
        <dbReference type="Proteomes" id="UP000589036"/>
    </source>
</evidence>
<evidence type="ECO:0000256" key="3">
    <source>
        <dbReference type="ARBA" id="ARBA00022723"/>
    </source>
</evidence>
<evidence type="ECO:0000313" key="7">
    <source>
        <dbReference type="EMBL" id="NYE46466.1"/>
    </source>
</evidence>